<organism evidence="3 4">
    <name type="scientific">Pelagomonas calceolata</name>
    <dbReference type="NCBI Taxonomy" id="35677"/>
    <lineage>
        <taxon>Eukaryota</taxon>
        <taxon>Sar</taxon>
        <taxon>Stramenopiles</taxon>
        <taxon>Ochrophyta</taxon>
        <taxon>Pelagophyceae</taxon>
        <taxon>Pelagomonadales</taxon>
        <taxon>Pelagomonadaceae</taxon>
        <taxon>Pelagomonas</taxon>
    </lineage>
</organism>
<dbReference type="SMART" id="SM00516">
    <property type="entry name" value="SEC14"/>
    <property type="match status" value="1"/>
</dbReference>
<keyword evidence="4" id="KW-1185">Reference proteome</keyword>
<dbReference type="EMBL" id="CAKKNE010000005">
    <property type="protein sequence ID" value="CAH0375799.1"/>
    <property type="molecule type" value="Genomic_DNA"/>
</dbReference>
<dbReference type="PROSITE" id="PS50191">
    <property type="entry name" value="CRAL_TRIO"/>
    <property type="match status" value="1"/>
</dbReference>
<dbReference type="InterPro" id="IPR001251">
    <property type="entry name" value="CRAL-TRIO_dom"/>
</dbReference>
<dbReference type="SUPFAM" id="SSF52087">
    <property type="entry name" value="CRAL/TRIO domain"/>
    <property type="match status" value="1"/>
</dbReference>
<evidence type="ECO:0000256" key="1">
    <source>
        <dbReference type="SAM" id="MobiDB-lite"/>
    </source>
</evidence>
<dbReference type="AlphaFoldDB" id="A0A8J2SZ03"/>
<dbReference type="InterPro" id="IPR036865">
    <property type="entry name" value="CRAL-TRIO_dom_sf"/>
</dbReference>
<evidence type="ECO:0000313" key="4">
    <source>
        <dbReference type="Proteomes" id="UP000789595"/>
    </source>
</evidence>
<gene>
    <name evidence="3" type="ORF">PECAL_5P03460</name>
</gene>
<dbReference type="Proteomes" id="UP000789595">
    <property type="component" value="Unassembled WGS sequence"/>
</dbReference>
<proteinExistence type="predicted"/>
<dbReference type="OrthoDB" id="198444at2759"/>
<protein>
    <recommendedName>
        <fullName evidence="2">CRAL-TRIO domain-containing protein</fullName>
    </recommendedName>
</protein>
<comment type="caution">
    <text evidence="3">The sequence shown here is derived from an EMBL/GenBank/DDBJ whole genome shotgun (WGS) entry which is preliminary data.</text>
</comment>
<feature type="region of interest" description="Disordered" evidence="1">
    <location>
        <begin position="18"/>
        <end position="80"/>
    </location>
</feature>
<evidence type="ECO:0000259" key="2">
    <source>
        <dbReference type="PROSITE" id="PS50191"/>
    </source>
</evidence>
<evidence type="ECO:0000313" key="3">
    <source>
        <dbReference type="EMBL" id="CAH0375799.1"/>
    </source>
</evidence>
<feature type="domain" description="CRAL-TRIO" evidence="2">
    <location>
        <begin position="159"/>
        <end position="311"/>
    </location>
</feature>
<dbReference type="CDD" id="cd00170">
    <property type="entry name" value="SEC14"/>
    <property type="match status" value="1"/>
</dbReference>
<feature type="compositionally biased region" description="Basic and acidic residues" evidence="1">
    <location>
        <begin position="23"/>
        <end position="45"/>
    </location>
</feature>
<dbReference type="Pfam" id="PF00650">
    <property type="entry name" value="CRAL_TRIO"/>
    <property type="match status" value="1"/>
</dbReference>
<name>A0A8J2SZ03_9STRA</name>
<sequence>MLVARRVAVRAAAATMASYAANDRARSDGDASARRDGPRRDDVYDHPPFALRQVSQTERNARWGAADAPSSSSSDDDDDGKVAILRRHFPAAPRAELRRFADARPDGGAVEFYRAYQRWRLGEGAAETLQRKAAPLVVGGESSPSRFIALGERLHQDDGVGKRGDRVVLVEGARFDPSQISSSSYAAHVCRTLDAALASEDAAQFVVLIDCRAGKGWPNHGATAFWPLIRELARTVPDCYPERLRCVVVYPLPRWARVSLATATYLLPAKTRQKVWAVAGDDSRRAPVPEEIREKAPLVLQAVPGHAADRHGTVIDNGVIIRRAT</sequence>
<accession>A0A8J2SZ03</accession>
<dbReference type="Gene3D" id="3.40.525.10">
    <property type="entry name" value="CRAL-TRIO lipid binding domain"/>
    <property type="match status" value="1"/>
</dbReference>
<reference evidence="3" key="1">
    <citation type="submission" date="2021-11" db="EMBL/GenBank/DDBJ databases">
        <authorList>
            <consortium name="Genoscope - CEA"/>
            <person name="William W."/>
        </authorList>
    </citation>
    <scope>NUCLEOTIDE SEQUENCE</scope>
</reference>